<keyword evidence="1" id="KW-0812">Transmembrane</keyword>
<comment type="caution">
    <text evidence="2">The sequence shown here is derived from an EMBL/GenBank/DDBJ whole genome shotgun (WGS) entry which is preliminary data.</text>
</comment>
<organism evidence="2">
    <name type="scientific">bioreactor metagenome</name>
    <dbReference type="NCBI Taxonomy" id="1076179"/>
    <lineage>
        <taxon>unclassified sequences</taxon>
        <taxon>metagenomes</taxon>
        <taxon>ecological metagenomes</taxon>
    </lineage>
</organism>
<keyword evidence="1" id="KW-0472">Membrane</keyword>
<accession>A0A644YKE5</accession>
<proteinExistence type="predicted"/>
<name>A0A644YKE5_9ZZZZ</name>
<feature type="transmembrane region" description="Helical" evidence="1">
    <location>
        <begin position="21"/>
        <end position="40"/>
    </location>
</feature>
<evidence type="ECO:0000256" key="1">
    <source>
        <dbReference type="SAM" id="Phobius"/>
    </source>
</evidence>
<feature type="transmembrane region" description="Helical" evidence="1">
    <location>
        <begin position="46"/>
        <end position="67"/>
    </location>
</feature>
<sequence>MKKLFSAADRYLRACDWRDIAVLKFCLCALGVLVGLAIPTQRKKPAARIAGLVFAVTYVPLLVKFLFALRGKEDNE</sequence>
<gene>
    <name evidence="2" type="ORF">SDC9_75305</name>
</gene>
<reference evidence="2" key="1">
    <citation type="submission" date="2019-08" db="EMBL/GenBank/DDBJ databases">
        <authorList>
            <person name="Kucharzyk K."/>
            <person name="Murdoch R.W."/>
            <person name="Higgins S."/>
            <person name="Loffler F."/>
        </authorList>
    </citation>
    <scope>NUCLEOTIDE SEQUENCE</scope>
</reference>
<protein>
    <recommendedName>
        <fullName evidence="3">Permease of phosphate ABC transporter</fullName>
    </recommendedName>
</protein>
<evidence type="ECO:0008006" key="3">
    <source>
        <dbReference type="Google" id="ProtNLM"/>
    </source>
</evidence>
<evidence type="ECO:0000313" key="2">
    <source>
        <dbReference type="EMBL" id="MPM28777.1"/>
    </source>
</evidence>
<keyword evidence="1" id="KW-1133">Transmembrane helix</keyword>
<dbReference type="AlphaFoldDB" id="A0A644YKE5"/>
<dbReference type="EMBL" id="VSSQ01005344">
    <property type="protein sequence ID" value="MPM28777.1"/>
    <property type="molecule type" value="Genomic_DNA"/>
</dbReference>